<comment type="similarity">
    <text evidence="3">Belongs to the securin family.</text>
</comment>
<dbReference type="GO" id="GO:0051276">
    <property type="term" value="P:chromosome organization"/>
    <property type="evidence" value="ECO:0007669"/>
    <property type="project" value="InterPro"/>
</dbReference>
<dbReference type="Proteomes" id="UP000301737">
    <property type="component" value="Unassembled WGS sequence"/>
</dbReference>
<comment type="subcellular location">
    <subcellularLocation>
        <location evidence="2">Cytoplasm</location>
    </subcellularLocation>
    <subcellularLocation>
        <location evidence="1">Nucleus</location>
    </subcellularLocation>
</comment>
<evidence type="ECO:0000256" key="5">
    <source>
        <dbReference type="ARBA" id="ARBA00023242"/>
    </source>
</evidence>
<feature type="region of interest" description="Disordered" evidence="6">
    <location>
        <begin position="1"/>
        <end position="155"/>
    </location>
</feature>
<evidence type="ECO:0000313" key="8">
    <source>
        <dbReference type="Proteomes" id="UP000301737"/>
    </source>
</evidence>
<evidence type="ECO:0000256" key="6">
    <source>
        <dbReference type="SAM" id="MobiDB-lite"/>
    </source>
</evidence>
<dbReference type="InterPro" id="IPR006940">
    <property type="entry name" value="Securin_separation_inhibitor"/>
</dbReference>
<evidence type="ECO:0000256" key="4">
    <source>
        <dbReference type="ARBA" id="ARBA00022490"/>
    </source>
</evidence>
<dbReference type="GO" id="GO:0005737">
    <property type="term" value="C:cytoplasm"/>
    <property type="evidence" value="ECO:0007669"/>
    <property type="project" value="UniProtKB-SubCell"/>
</dbReference>
<feature type="region of interest" description="Disordered" evidence="6">
    <location>
        <begin position="168"/>
        <end position="252"/>
    </location>
</feature>
<proteinExistence type="inferred from homology"/>
<accession>A0A4C2ECG0</accession>
<feature type="compositionally biased region" description="Basic and acidic residues" evidence="6">
    <location>
        <begin position="179"/>
        <end position="216"/>
    </location>
</feature>
<evidence type="ECO:0000256" key="2">
    <source>
        <dbReference type="ARBA" id="ARBA00004496"/>
    </source>
</evidence>
<protein>
    <recommendedName>
        <fullName evidence="9">Securin</fullName>
    </recommendedName>
</protein>
<organism evidence="7 8">
    <name type="scientific">Zygosaccharomyces mellis</name>
    <dbReference type="NCBI Taxonomy" id="42258"/>
    <lineage>
        <taxon>Eukaryota</taxon>
        <taxon>Fungi</taxon>
        <taxon>Dikarya</taxon>
        <taxon>Ascomycota</taxon>
        <taxon>Saccharomycotina</taxon>
        <taxon>Saccharomycetes</taxon>
        <taxon>Saccharomycetales</taxon>
        <taxon>Saccharomycetaceae</taxon>
        <taxon>Zygosaccharomyces</taxon>
    </lineage>
</organism>
<feature type="compositionally biased region" description="Basic and acidic residues" evidence="6">
    <location>
        <begin position="1"/>
        <end position="10"/>
    </location>
</feature>
<dbReference type="OrthoDB" id="4065086at2759"/>
<dbReference type="Pfam" id="PF04856">
    <property type="entry name" value="Securin"/>
    <property type="match status" value="1"/>
</dbReference>
<evidence type="ECO:0000256" key="1">
    <source>
        <dbReference type="ARBA" id="ARBA00004123"/>
    </source>
</evidence>
<evidence type="ECO:0000256" key="3">
    <source>
        <dbReference type="ARBA" id="ARBA00009264"/>
    </source>
</evidence>
<sequence length="283" mass="31658">MAKEIQDNKENNVLLDSGENGSLALPQTPIHLLKRAHPNILKPEESTPKKKAKSVSPIREQRRLPLASKDHNRSGAAGPAKKRQPTPQGELLSNPKKLKKYGSVLGYTDLPRTKSLVLKDGDDEDEEEEGSELHNKLQDAIKRGEDSSEGLGGLAKLVQDIKDDVEYAPQKLPPLEYEPDGHTRWEDKDIEKLKTVDLRVREDQDRDEPNEPKELSENDEGLLPLISVDSNNEGLNESEREDIPSKGYGIHPFPKLEAFEEDKVAASYRGEGLSAQELEDLLR</sequence>
<name>A0A4C2ECG0_9SACH</name>
<keyword evidence="4" id="KW-0963">Cytoplasm</keyword>
<reference evidence="7 8" key="1">
    <citation type="submission" date="2019-01" db="EMBL/GenBank/DDBJ databases">
        <title>Draft Genome Sequencing of Zygosaccharomyces mellis Ca-7.</title>
        <authorList>
            <person name="Shiwa Y."/>
            <person name="Kanesaki Y."/>
            <person name="Ishige T."/>
            <person name="Mura K."/>
            <person name="Hori T."/>
            <person name="Tamura T."/>
        </authorList>
    </citation>
    <scope>NUCLEOTIDE SEQUENCE [LARGE SCALE GENOMIC DNA]</scope>
    <source>
        <strain evidence="7 8">Ca-7</strain>
    </source>
</reference>
<dbReference type="AlphaFoldDB" id="A0A4C2ECG0"/>
<dbReference type="GO" id="GO:0005634">
    <property type="term" value="C:nucleus"/>
    <property type="evidence" value="ECO:0007669"/>
    <property type="project" value="UniProtKB-SubCell"/>
</dbReference>
<feature type="compositionally biased region" description="Basic and acidic residues" evidence="6">
    <location>
        <begin position="59"/>
        <end position="73"/>
    </location>
</feature>
<gene>
    <name evidence="7" type="ORF">ZYGM_002732</name>
</gene>
<evidence type="ECO:0008006" key="9">
    <source>
        <dbReference type="Google" id="ProtNLM"/>
    </source>
</evidence>
<evidence type="ECO:0000313" key="7">
    <source>
        <dbReference type="EMBL" id="GCE99972.1"/>
    </source>
</evidence>
<keyword evidence="5" id="KW-0539">Nucleus</keyword>
<feature type="compositionally biased region" description="Basic and acidic residues" evidence="6">
    <location>
        <begin position="131"/>
        <end position="146"/>
    </location>
</feature>
<feature type="compositionally biased region" description="Acidic residues" evidence="6">
    <location>
        <begin position="121"/>
        <end position="130"/>
    </location>
</feature>
<dbReference type="EMBL" id="BIMX01000014">
    <property type="protein sequence ID" value="GCE99972.1"/>
    <property type="molecule type" value="Genomic_DNA"/>
</dbReference>
<comment type="caution">
    <text evidence="7">The sequence shown here is derived from an EMBL/GenBank/DDBJ whole genome shotgun (WGS) entry which is preliminary data.</text>
</comment>
<keyword evidence="8" id="KW-1185">Reference proteome</keyword>